<evidence type="ECO:0000256" key="28">
    <source>
        <dbReference type="RuleBase" id="RU362125"/>
    </source>
</evidence>
<sequence length="659" mass="70527">MLLLRTVSLSPASCGAALRFPTSLAGCKRPFGVAALQNARLYASQAAEAVLEKPAVASDTVAKAAAEKKPVGLESKSFAVNMFKGQISTAQVFPFPSVLNEEQSEFIRELVGPVSRFFTEVNDPMKNENLEMVEETTMAGLKEMGAFGLQVPTDLGGLGLNNTQYARLVEIVGMHDLGVGITLGAHQSIGFKGILLFGNKAQKEKYLPKLASGEHVAAFCLTEPASGSDAASIKTTAVPSPCGKYYTLNGSKIWISNGGLAEIFTVFAKTAVKDEKTGEMKDKITAFIVERGHGGVTSGPPEKKMGIKASNTAEVYFDGVRVPAECVLGEVGGGFKVAMNILNNGRFGMAAALAGTMKGVIAKAVDHAVNRTQFGNKIHSYGIIQEKMARMAMLHYVAESMAYMVSGNMDSGASEFQIEAAISKIFASEAAWGVTDECIQILGGMGFMKEAGVERVMRDLRIFRIFEGTNDILRLFVALNGFQNAGNQLKGLQKALKNPVGNLGLLTGEIGKRVRRKAGLGSGLTLQGTVHPDLAQSGDLVVKAIEQFGLTVEELLLKHGKKIIDEQLVLQRVADGAIDLYAMVVVLSRASRSLSQGLPSAQHEKILCETWCVEAHDRIMKNMKELRSSSSKQIYRNIKNISAALVENGGVVTPNPLGF</sequence>
<dbReference type="GeneID" id="111860921"/>
<keyword evidence="7" id="KW-0999">Mitochondrion inner membrane</keyword>
<evidence type="ECO:0000259" key="30">
    <source>
        <dbReference type="Pfam" id="PF02770"/>
    </source>
</evidence>
<dbReference type="KEGG" id="pki:111860921"/>
<dbReference type="Pfam" id="PF02771">
    <property type="entry name" value="Acyl-CoA_dh_N"/>
    <property type="match status" value="1"/>
</dbReference>
<dbReference type="InterPro" id="IPR046373">
    <property type="entry name" value="Acyl-CoA_Oxase/DH_mid-dom_sf"/>
</dbReference>
<evidence type="ECO:0000256" key="18">
    <source>
        <dbReference type="ARBA" id="ARBA00040902"/>
    </source>
</evidence>
<dbReference type="PANTHER" id="PTHR43884:SF11">
    <property type="entry name" value="VERY LONG-CHAIN SPECIFIC ACYL-COA DEHYDROGENASE, MITOCHONDRIAL"/>
    <property type="match status" value="1"/>
</dbReference>
<dbReference type="InterPro" id="IPR037069">
    <property type="entry name" value="AcylCoA_DH/ox_N_sf"/>
</dbReference>
<comment type="catalytic activity">
    <reaction evidence="23">
        <text>tetracosanoyl-CoA + oxidized [electron-transfer flavoprotein] + H(+) = (2E)-tetracosenoyl-CoA + reduced [electron-transfer flavoprotein]</text>
        <dbReference type="Rhea" id="RHEA:47232"/>
        <dbReference type="Rhea" id="RHEA-COMP:10685"/>
        <dbReference type="Rhea" id="RHEA-COMP:10686"/>
        <dbReference type="ChEBI" id="CHEBI:15378"/>
        <dbReference type="ChEBI" id="CHEBI:57692"/>
        <dbReference type="ChEBI" id="CHEBI:58307"/>
        <dbReference type="ChEBI" id="CHEBI:65052"/>
        <dbReference type="ChEBI" id="CHEBI:74693"/>
    </reaction>
    <physiologicalReaction direction="left-to-right" evidence="23">
        <dbReference type="Rhea" id="RHEA:47233"/>
    </physiologicalReaction>
</comment>
<dbReference type="FunFam" id="1.20.140.10:FF:000008">
    <property type="entry name" value="acyl-CoA dehydrogenase family member 9, mitochondrial"/>
    <property type="match status" value="1"/>
</dbReference>
<dbReference type="PROSITE" id="PS00073">
    <property type="entry name" value="ACYL_COA_DH_2"/>
    <property type="match status" value="1"/>
</dbReference>
<evidence type="ECO:0000256" key="20">
    <source>
        <dbReference type="ARBA" id="ARBA00046812"/>
    </source>
</evidence>
<feature type="domain" description="Acyl-CoA dehydrogenase/oxidase N-terminal" evidence="31">
    <location>
        <begin position="113"/>
        <end position="214"/>
    </location>
</feature>
<dbReference type="STRING" id="1676925.ENSPKIP00000018255"/>
<dbReference type="FunFam" id="1.10.540.10:FF:000001">
    <property type="entry name" value="Very long-chain-specific acyl-CoA dehydrogenase, mitochondrial"/>
    <property type="match status" value="1"/>
</dbReference>
<evidence type="ECO:0000256" key="7">
    <source>
        <dbReference type="ARBA" id="ARBA00022792"/>
    </source>
</evidence>
<evidence type="ECO:0000259" key="32">
    <source>
        <dbReference type="Pfam" id="PF21343"/>
    </source>
</evidence>
<evidence type="ECO:0000256" key="9">
    <source>
        <dbReference type="ARBA" id="ARBA00022827"/>
    </source>
</evidence>
<evidence type="ECO:0000256" key="26">
    <source>
        <dbReference type="ARBA" id="ARBA00049140"/>
    </source>
</evidence>
<keyword evidence="8" id="KW-0702">S-nitrosylation</keyword>
<evidence type="ECO:0000256" key="1">
    <source>
        <dbReference type="ARBA" id="ARBA00001974"/>
    </source>
</evidence>
<evidence type="ECO:0000256" key="8">
    <source>
        <dbReference type="ARBA" id="ARBA00022799"/>
    </source>
</evidence>
<organism evidence="33 34">
    <name type="scientific">Paramormyrops kingsleyae</name>
    <dbReference type="NCBI Taxonomy" id="1676925"/>
    <lineage>
        <taxon>Eukaryota</taxon>
        <taxon>Metazoa</taxon>
        <taxon>Chordata</taxon>
        <taxon>Craniata</taxon>
        <taxon>Vertebrata</taxon>
        <taxon>Euteleostomi</taxon>
        <taxon>Actinopterygii</taxon>
        <taxon>Neopterygii</taxon>
        <taxon>Teleostei</taxon>
        <taxon>Osteoglossocephala</taxon>
        <taxon>Osteoglossomorpha</taxon>
        <taxon>Osteoglossiformes</taxon>
        <taxon>Mormyridae</taxon>
        <taxon>Paramormyrops</taxon>
    </lineage>
</organism>
<dbReference type="Proteomes" id="UP000261540">
    <property type="component" value="Unplaced"/>
</dbReference>
<evidence type="ECO:0000259" key="31">
    <source>
        <dbReference type="Pfam" id="PF02771"/>
    </source>
</evidence>
<dbReference type="InterPro" id="IPR009100">
    <property type="entry name" value="AcylCoA_DH/oxidase_NM_dom_sf"/>
</dbReference>
<dbReference type="Pfam" id="PF00441">
    <property type="entry name" value="Acyl-CoA_dh_1"/>
    <property type="match status" value="1"/>
</dbReference>
<dbReference type="FunFam" id="2.40.110.10:FF:000006">
    <property type="entry name" value="very long-chain specific acyl-CoA dehydrogenase, mitochondrial"/>
    <property type="match status" value="1"/>
</dbReference>
<reference evidence="33" key="1">
    <citation type="submission" date="2025-08" db="UniProtKB">
        <authorList>
            <consortium name="Ensembl"/>
        </authorList>
    </citation>
    <scope>IDENTIFICATION</scope>
</reference>
<comment type="subunit">
    <text evidence="20">Homodimer. Homodimerizes after import into the mitochondrion.</text>
</comment>
<evidence type="ECO:0000256" key="16">
    <source>
        <dbReference type="ARBA" id="ARBA00023136"/>
    </source>
</evidence>
<keyword evidence="9 28" id="KW-0274">FAD</keyword>
<dbReference type="EC" id="1.3.8.9" evidence="17"/>
<reference evidence="33" key="2">
    <citation type="submission" date="2025-09" db="UniProtKB">
        <authorList>
            <consortium name="Ensembl"/>
        </authorList>
    </citation>
    <scope>IDENTIFICATION</scope>
</reference>
<evidence type="ECO:0000256" key="5">
    <source>
        <dbReference type="ARBA" id="ARBA00022553"/>
    </source>
</evidence>
<comment type="function">
    <text evidence="19">Very long-chain specific acyl-CoA dehydrogenase is one of the acyl-CoA dehydrogenases that catalyze the first step of mitochondrial fatty acid beta-oxidation, an aerobic process breaking down fatty acids into acetyl-CoA and allowing the production of energy from fats. The first step of fatty acid beta-oxidation consists in the removal of one hydrogen from C-2 and C-3 of the straight-chain fatty acyl-CoA thioester, resulting in the formation of trans-2-enoyl-CoA. Among the different mitochondrial acyl-CoA dehydrogenases, very long-chain specific acyl-CoA dehydrogenase acts specifically on acyl-CoAs with saturated 12 to 24 carbons long primary chains.</text>
</comment>
<dbReference type="InterPro" id="IPR013786">
    <property type="entry name" value="AcylCoA_DH/ox_N"/>
</dbReference>
<comment type="catalytic activity">
    <reaction evidence="24">
        <text>tetradecanoyl-CoA + oxidized [electron-transfer flavoprotein] + H(+) = (2E)-tetradecenoyl-CoA + reduced [electron-transfer flavoprotein]</text>
        <dbReference type="Rhea" id="RHEA:47316"/>
        <dbReference type="Rhea" id="RHEA-COMP:10685"/>
        <dbReference type="Rhea" id="RHEA-COMP:10686"/>
        <dbReference type="ChEBI" id="CHEBI:15378"/>
        <dbReference type="ChEBI" id="CHEBI:57385"/>
        <dbReference type="ChEBI" id="CHEBI:57692"/>
        <dbReference type="ChEBI" id="CHEBI:58307"/>
        <dbReference type="ChEBI" id="CHEBI:61405"/>
    </reaction>
    <physiologicalReaction direction="left-to-right" evidence="24">
        <dbReference type="Rhea" id="RHEA:47317"/>
    </physiologicalReaction>
</comment>
<dbReference type="GO" id="GO:0005743">
    <property type="term" value="C:mitochondrial inner membrane"/>
    <property type="evidence" value="ECO:0007669"/>
    <property type="project" value="UniProtKB-SubCell"/>
</dbReference>
<evidence type="ECO:0000256" key="6">
    <source>
        <dbReference type="ARBA" id="ARBA00022630"/>
    </source>
</evidence>
<dbReference type="PROSITE" id="PS00072">
    <property type="entry name" value="ACYL_COA_DH_1"/>
    <property type="match status" value="1"/>
</dbReference>
<dbReference type="Gene3D" id="1.10.540.10">
    <property type="entry name" value="Acyl-CoA dehydrogenase/oxidase, N-terminal domain"/>
    <property type="match status" value="1"/>
</dbReference>
<evidence type="ECO:0000256" key="19">
    <source>
        <dbReference type="ARBA" id="ARBA00045422"/>
    </source>
</evidence>
<evidence type="ECO:0000313" key="34">
    <source>
        <dbReference type="Proteomes" id="UP000261540"/>
    </source>
</evidence>
<dbReference type="CTD" id="37"/>
<keyword evidence="14" id="KW-0443">Lipid metabolism</keyword>
<dbReference type="Gene3D" id="1.20.140.10">
    <property type="entry name" value="Butyryl-CoA Dehydrogenase, subunit A, domain 3"/>
    <property type="match status" value="2"/>
</dbReference>
<comment type="pathway">
    <text evidence="3">Lipid metabolism; mitochondrial fatty acid beta-oxidation.</text>
</comment>
<evidence type="ECO:0000256" key="14">
    <source>
        <dbReference type="ARBA" id="ARBA00023098"/>
    </source>
</evidence>
<comment type="catalytic activity">
    <reaction evidence="21">
        <text>dodecanoyl-CoA + oxidized [electron-transfer flavoprotein] + H(+) = (2E)-dodecenoyl-CoA + reduced [electron-transfer flavoprotein]</text>
        <dbReference type="Rhea" id="RHEA:47296"/>
        <dbReference type="Rhea" id="RHEA-COMP:10685"/>
        <dbReference type="Rhea" id="RHEA-COMP:10686"/>
        <dbReference type="ChEBI" id="CHEBI:15378"/>
        <dbReference type="ChEBI" id="CHEBI:57330"/>
        <dbReference type="ChEBI" id="CHEBI:57375"/>
        <dbReference type="ChEBI" id="CHEBI:57692"/>
        <dbReference type="ChEBI" id="CHEBI:58307"/>
    </reaction>
    <physiologicalReaction direction="left-to-right" evidence="21">
        <dbReference type="Rhea" id="RHEA:47297"/>
    </physiologicalReaction>
</comment>
<comment type="catalytic activity">
    <reaction evidence="27">
        <text>octadecanoyl-CoA + oxidized [electron-transfer flavoprotein] + H(+) = (2E)-octadecenoyl-CoA + reduced [electron-transfer flavoprotein]</text>
        <dbReference type="Rhea" id="RHEA:47240"/>
        <dbReference type="Rhea" id="RHEA-COMP:10685"/>
        <dbReference type="Rhea" id="RHEA-COMP:10686"/>
        <dbReference type="ChEBI" id="CHEBI:15378"/>
        <dbReference type="ChEBI" id="CHEBI:57394"/>
        <dbReference type="ChEBI" id="CHEBI:57692"/>
        <dbReference type="ChEBI" id="CHEBI:58307"/>
        <dbReference type="ChEBI" id="CHEBI:71412"/>
    </reaction>
    <physiologicalReaction direction="left-to-right" evidence="27">
        <dbReference type="Rhea" id="RHEA:47241"/>
    </physiologicalReaction>
</comment>
<keyword evidence="15" id="KW-0496">Mitochondrion</keyword>
<dbReference type="RefSeq" id="XP_023700867.1">
    <property type="nucleotide sequence ID" value="XM_023845099.2"/>
</dbReference>
<evidence type="ECO:0000256" key="25">
    <source>
        <dbReference type="ARBA" id="ARBA00049050"/>
    </source>
</evidence>
<accession>A0A3B3RKA4</accession>
<comment type="catalytic activity">
    <reaction evidence="25">
        <text>a very-long-chain 2,3-saturated fatty acyl-CoA + oxidized [electron-transfer flavoprotein] + H(+) = a very-long-chain (2E)-enoyl-CoA + reduced [electron-transfer flavoprotein]</text>
        <dbReference type="Rhea" id="RHEA:19181"/>
        <dbReference type="Rhea" id="RHEA-COMP:10685"/>
        <dbReference type="Rhea" id="RHEA-COMP:10686"/>
        <dbReference type="ChEBI" id="CHEBI:15378"/>
        <dbReference type="ChEBI" id="CHEBI:57692"/>
        <dbReference type="ChEBI" id="CHEBI:58307"/>
        <dbReference type="ChEBI" id="CHEBI:83724"/>
        <dbReference type="ChEBI" id="CHEBI:83728"/>
        <dbReference type="EC" id="1.3.8.9"/>
    </reaction>
    <physiologicalReaction direction="left-to-right" evidence="25">
        <dbReference type="Rhea" id="RHEA:19182"/>
    </physiologicalReaction>
</comment>
<evidence type="ECO:0000256" key="21">
    <source>
        <dbReference type="ARBA" id="ARBA00047893"/>
    </source>
</evidence>
<feature type="domain" description="Acyl-CoA oxidase/dehydrogenase middle" evidence="30">
    <location>
        <begin position="218"/>
        <end position="320"/>
    </location>
</feature>
<dbReference type="InterPro" id="IPR009075">
    <property type="entry name" value="AcylCo_DH/oxidase_C"/>
</dbReference>
<dbReference type="Gene3D" id="2.40.110.10">
    <property type="entry name" value="Butyryl-CoA Dehydrogenase, subunit A, domain 2"/>
    <property type="match status" value="1"/>
</dbReference>
<evidence type="ECO:0000256" key="4">
    <source>
        <dbReference type="ARBA" id="ARBA00009347"/>
    </source>
</evidence>
<evidence type="ECO:0000256" key="3">
    <source>
        <dbReference type="ARBA" id="ARBA00005198"/>
    </source>
</evidence>
<dbReference type="InterPro" id="IPR006091">
    <property type="entry name" value="Acyl-CoA_Oxase/DH_mid-dom"/>
</dbReference>
<dbReference type="GO" id="GO:0050660">
    <property type="term" value="F:flavin adenine dinucleotide binding"/>
    <property type="evidence" value="ECO:0007669"/>
    <property type="project" value="InterPro"/>
</dbReference>
<evidence type="ECO:0000256" key="15">
    <source>
        <dbReference type="ARBA" id="ARBA00023128"/>
    </source>
</evidence>
<evidence type="ECO:0000256" key="11">
    <source>
        <dbReference type="ARBA" id="ARBA00022946"/>
    </source>
</evidence>
<comment type="subcellular location">
    <subcellularLocation>
        <location evidence="2">Mitochondrion inner membrane</location>
        <topology evidence="2">Peripheral membrane protein</topology>
    </subcellularLocation>
</comment>
<dbReference type="InterPro" id="IPR049448">
    <property type="entry name" value="ACAD9/ACADV-like_C"/>
</dbReference>
<keyword evidence="12" id="KW-0007">Acetylation</keyword>
<evidence type="ECO:0000256" key="10">
    <source>
        <dbReference type="ARBA" id="ARBA00022832"/>
    </source>
</evidence>
<feature type="domain" description="ACAD9/ACADV-like C-terminal" evidence="32">
    <location>
        <begin position="532"/>
        <end position="651"/>
    </location>
</feature>
<dbReference type="SUPFAM" id="SSF56645">
    <property type="entry name" value="Acyl-CoA dehydrogenase NM domain-like"/>
    <property type="match status" value="1"/>
</dbReference>
<dbReference type="Pfam" id="PF21343">
    <property type="entry name" value="ACAD9-ACADV_C"/>
    <property type="match status" value="1"/>
</dbReference>
<evidence type="ECO:0000313" key="33">
    <source>
        <dbReference type="Ensembl" id="ENSPKIP00000018255.1"/>
    </source>
</evidence>
<dbReference type="GO" id="GO:0000062">
    <property type="term" value="F:fatty-acyl-CoA binding"/>
    <property type="evidence" value="ECO:0007669"/>
    <property type="project" value="TreeGrafter"/>
</dbReference>
<dbReference type="Ensembl" id="ENSPKIT00000042785.1">
    <property type="protein sequence ID" value="ENSPKIP00000018255.1"/>
    <property type="gene ID" value="ENSPKIG00000003886.1"/>
</dbReference>
<comment type="catalytic activity">
    <reaction evidence="26">
        <text>eicosanoyl-CoA + oxidized [electron-transfer flavoprotein] + H(+) = (2E)-eicosenoyl-CoA + reduced [electron-transfer flavoprotein]</text>
        <dbReference type="Rhea" id="RHEA:47236"/>
        <dbReference type="Rhea" id="RHEA-COMP:10685"/>
        <dbReference type="Rhea" id="RHEA-COMP:10686"/>
        <dbReference type="ChEBI" id="CHEBI:15378"/>
        <dbReference type="ChEBI" id="CHEBI:57380"/>
        <dbReference type="ChEBI" id="CHEBI:57692"/>
        <dbReference type="ChEBI" id="CHEBI:58307"/>
        <dbReference type="ChEBI" id="CHEBI:74691"/>
    </reaction>
    <physiologicalReaction direction="left-to-right" evidence="26">
        <dbReference type="Rhea" id="RHEA:47237"/>
    </physiologicalReaction>
</comment>
<keyword evidence="16" id="KW-0472">Membrane</keyword>
<name>A0A3B3RKA4_9TELE</name>
<keyword evidence="6 28" id="KW-0285">Flavoprotein</keyword>
<dbReference type="GO" id="GO:0017099">
    <property type="term" value="F:very-long-chain fatty acyl-CoA dehydrogenase activity"/>
    <property type="evidence" value="ECO:0007669"/>
    <property type="project" value="UniProtKB-EC"/>
</dbReference>
<evidence type="ECO:0000259" key="29">
    <source>
        <dbReference type="Pfam" id="PF00441"/>
    </source>
</evidence>
<keyword evidence="34" id="KW-1185">Reference proteome</keyword>
<evidence type="ECO:0000256" key="23">
    <source>
        <dbReference type="ARBA" id="ARBA00048086"/>
    </source>
</evidence>
<evidence type="ECO:0000256" key="2">
    <source>
        <dbReference type="ARBA" id="ARBA00004637"/>
    </source>
</evidence>
<evidence type="ECO:0000256" key="27">
    <source>
        <dbReference type="ARBA" id="ARBA00049224"/>
    </source>
</evidence>
<dbReference type="GeneTree" id="ENSGT00940000158535"/>
<dbReference type="GO" id="GO:0006635">
    <property type="term" value="P:fatty acid beta-oxidation"/>
    <property type="evidence" value="ECO:0007669"/>
    <property type="project" value="UniProtKB-ARBA"/>
</dbReference>
<keyword evidence="13 28" id="KW-0560">Oxidoreductase</keyword>
<evidence type="ECO:0000256" key="17">
    <source>
        <dbReference type="ARBA" id="ARBA00039034"/>
    </source>
</evidence>
<evidence type="ECO:0000256" key="12">
    <source>
        <dbReference type="ARBA" id="ARBA00022990"/>
    </source>
</evidence>
<keyword evidence="11" id="KW-0809">Transit peptide</keyword>
<dbReference type="InterPro" id="IPR006089">
    <property type="entry name" value="Acyl-CoA_DH_CS"/>
</dbReference>
<dbReference type="SUPFAM" id="SSF47203">
    <property type="entry name" value="Acyl-CoA dehydrogenase C-terminal domain-like"/>
    <property type="match status" value="2"/>
</dbReference>
<protein>
    <recommendedName>
        <fullName evidence="18">Very long-chain specific acyl-CoA dehydrogenase, mitochondrial</fullName>
        <ecNumber evidence="17">1.3.8.9</ecNumber>
    </recommendedName>
</protein>
<dbReference type="Pfam" id="PF02770">
    <property type="entry name" value="Acyl-CoA_dh_M"/>
    <property type="match status" value="1"/>
</dbReference>
<feature type="domain" description="Acyl-CoA dehydrogenase/oxidase C-terminal" evidence="29">
    <location>
        <begin position="332"/>
        <end position="478"/>
    </location>
</feature>
<evidence type="ECO:0000256" key="13">
    <source>
        <dbReference type="ARBA" id="ARBA00023002"/>
    </source>
</evidence>
<comment type="similarity">
    <text evidence="4 28">Belongs to the acyl-CoA dehydrogenase family.</text>
</comment>
<evidence type="ECO:0000256" key="22">
    <source>
        <dbReference type="ARBA" id="ARBA00047916"/>
    </source>
</evidence>
<evidence type="ECO:0000256" key="24">
    <source>
        <dbReference type="ARBA" id="ARBA00049038"/>
    </source>
</evidence>
<keyword evidence="5" id="KW-0597">Phosphoprotein</keyword>
<dbReference type="AlphaFoldDB" id="A0A3B3RKA4"/>
<dbReference type="OrthoDB" id="2588832at2759"/>
<dbReference type="InterPro" id="IPR036250">
    <property type="entry name" value="AcylCo_DH-like_C"/>
</dbReference>
<dbReference type="FunFam" id="1.20.140.10:FF:000017">
    <property type="entry name" value="very long-chain specific acyl-CoA dehydrogenase, mitochondrial"/>
    <property type="match status" value="1"/>
</dbReference>
<comment type="cofactor">
    <cofactor evidence="1 28">
        <name>FAD</name>
        <dbReference type="ChEBI" id="CHEBI:57692"/>
    </cofactor>
</comment>
<proteinExistence type="inferred from homology"/>
<keyword evidence="10" id="KW-0276">Fatty acid metabolism</keyword>
<comment type="catalytic activity">
    <reaction evidence="22">
        <text>oxidized [electron-transfer flavoprotein] + hexadecanoyl-CoA + H(+) = (2E)-hexadecenoyl-CoA + reduced [electron-transfer flavoprotein]</text>
        <dbReference type="Rhea" id="RHEA:43448"/>
        <dbReference type="Rhea" id="RHEA-COMP:10685"/>
        <dbReference type="Rhea" id="RHEA-COMP:10686"/>
        <dbReference type="ChEBI" id="CHEBI:15378"/>
        <dbReference type="ChEBI" id="CHEBI:57379"/>
        <dbReference type="ChEBI" id="CHEBI:57692"/>
        <dbReference type="ChEBI" id="CHEBI:58307"/>
        <dbReference type="ChEBI" id="CHEBI:61526"/>
    </reaction>
    <physiologicalReaction direction="left-to-right" evidence="22">
        <dbReference type="Rhea" id="RHEA:43449"/>
    </physiologicalReaction>
</comment>
<dbReference type="PANTHER" id="PTHR43884">
    <property type="entry name" value="ACYL-COA DEHYDROGENASE"/>
    <property type="match status" value="1"/>
</dbReference>
<dbReference type="CDD" id="cd01161">
    <property type="entry name" value="VLCAD"/>
    <property type="match status" value="1"/>
</dbReference>